<proteinExistence type="predicted"/>
<evidence type="ECO:0000313" key="1">
    <source>
        <dbReference type="EMBL" id="KAK7680162.1"/>
    </source>
</evidence>
<name>A0AAW0FLG0_9APHY</name>
<keyword evidence="2" id="KW-1185">Reference proteome</keyword>
<dbReference type="InterPro" id="IPR012337">
    <property type="entry name" value="RNaseH-like_sf"/>
</dbReference>
<dbReference type="SUPFAM" id="SSF53098">
    <property type="entry name" value="Ribonuclease H-like"/>
    <property type="match status" value="1"/>
</dbReference>
<dbReference type="AlphaFoldDB" id="A0AAW0FLG0"/>
<comment type="caution">
    <text evidence="1">The sequence shown here is derived from an EMBL/GenBank/DDBJ whole genome shotgun (WGS) entry which is preliminary data.</text>
</comment>
<reference evidence="1 2" key="1">
    <citation type="submission" date="2022-09" db="EMBL/GenBank/DDBJ databases">
        <authorList>
            <person name="Palmer J.M."/>
        </authorList>
    </citation>
    <scope>NUCLEOTIDE SEQUENCE [LARGE SCALE GENOMIC DNA]</scope>
    <source>
        <strain evidence="1 2">DSM 7382</strain>
    </source>
</reference>
<protein>
    <recommendedName>
        <fullName evidence="3">HAT C-terminal dimerisation domain-containing protein</fullName>
    </recommendedName>
</protein>
<sequence>MSQAQDQATAHERSKCYHLDVDSFSLMTDGDLLTEYLESPMVRGCADPIQYWSSLLVGGDPRAQMALDFLLAPAASTDVECAFSHGGLTVSKRQHALSNESVCSATVLGSWAGVADLIPEDEIIGAMKERNK</sequence>
<evidence type="ECO:0000313" key="2">
    <source>
        <dbReference type="Proteomes" id="UP001385951"/>
    </source>
</evidence>
<organism evidence="1 2">
    <name type="scientific">Cerrena zonata</name>
    <dbReference type="NCBI Taxonomy" id="2478898"/>
    <lineage>
        <taxon>Eukaryota</taxon>
        <taxon>Fungi</taxon>
        <taxon>Dikarya</taxon>
        <taxon>Basidiomycota</taxon>
        <taxon>Agaricomycotina</taxon>
        <taxon>Agaricomycetes</taxon>
        <taxon>Polyporales</taxon>
        <taxon>Cerrenaceae</taxon>
        <taxon>Cerrena</taxon>
    </lineage>
</organism>
<evidence type="ECO:0008006" key="3">
    <source>
        <dbReference type="Google" id="ProtNLM"/>
    </source>
</evidence>
<gene>
    <name evidence="1" type="ORF">QCA50_016671</name>
</gene>
<accession>A0AAW0FLG0</accession>
<dbReference type="EMBL" id="JASBNA010000051">
    <property type="protein sequence ID" value="KAK7680162.1"/>
    <property type="molecule type" value="Genomic_DNA"/>
</dbReference>
<dbReference type="Proteomes" id="UP001385951">
    <property type="component" value="Unassembled WGS sequence"/>
</dbReference>